<dbReference type="AlphaFoldDB" id="A0A4Q9JSA0"/>
<accession>A0A4Q9JSA0</accession>
<organism evidence="1 2">
    <name type="scientific">Campylobacter novaezeelandiae</name>
    <dbReference type="NCBI Taxonomy" id="2267891"/>
    <lineage>
        <taxon>Bacteria</taxon>
        <taxon>Pseudomonadati</taxon>
        <taxon>Campylobacterota</taxon>
        <taxon>Epsilonproteobacteria</taxon>
        <taxon>Campylobacterales</taxon>
        <taxon>Campylobacteraceae</taxon>
        <taxon>Campylobacter</taxon>
    </lineage>
</organism>
<name>A0A4Q9JSA0_9BACT</name>
<evidence type="ECO:0000313" key="2">
    <source>
        <dbReference type="Proteomes" id="UP000292583"/>
    </source>
</evidence>
<evidence type="ECO:0000313" key="1">
    <source>
        <dbReference type="EMBL" id="TBR78132.1"/>
    </source>
</evidence>
<protein>
    <submittedName>
        <fullName evidence="1">Uncharacterized protein</fullName>
    </submittedName>
</protein>
<proteinExistence type="predicted"/>
<sequence length="69" mass="7335">AHPLGPACPVGGSGVPGTWFCYVLEVVAYAQQVIPDCPPRASGTSERWFQHARQVISESRPSGSGVARR</sequence>
<reference evidence="1 2" key="1">
    <citation type="submission" date="2018-07" db="EMBL/GenBank/DDBJ databases">
        <title>Campylobacter zealandensis sp. nov., isolated from birds and water in New Zealand.</title>
        <authorList>
            <person name="Wilkinson D.A."/>
            <person name="Biggs P.J."/>
            <person name="French N.P."/>
            <person name="Midwinter A.C."/>
        </authorList>
    </citation>
    <scope>NUCLEOTIDE SEQUENCE [LARGE SCALE GENOMIC DNA]</scope>
    <source>
        <strain evidence="1 2">B423b</strain>
    </source>
</reference>
<gene>
    <name evidence="1" type="ORF">DU473_08255</name>
</gene>
<dbReference type="EMBL" id="QPGR01000050">
    <property type="protein sequence ID" value="TBR78132.1"/>
    <property type="molecule type" value="Genomic_DNA"/>
</dbReference>
<comment type="caution">
    <text evidence="1">The sequence shown here is derived from an EMBL/GenBank/DDBJ whole genome shotgun (WGS) entry which is preliminary data.</text>
</comment>
<dbReference type="Proteomes" id="UP000292583">
    <property type="component" value="Unassembled WGS sequence"/>
</dbReference>
<keyword evidence="2" id="KW-1185">Reference proteome</keyword>
<feature type="non-terminal residue" evidence="1">
    <location>
        <position position="1"/>
    </location>
</feature>